<dbReference type="OrthoDB" id="278085at2759"/>
<evidence type="ECO:0000313" key="2">
    <source>
        <dbReference type="EMBL" id="CUG90015.1"/>
    </source>
</evidence>
<keyword evidence="1" id="KW-0175">Coiled coil</keyword>
<organism evidence="2 3">
    <name type="scientific">Bodo saltans</name>
    <name type="common">Flagellated protozoan</name>
    <dbReference type="NCBI Taxonomy" id="75058"/>
    <lineage>
        <taxon>Eukaryota</taxon>
        <taxon>Discoba</taxon>
        <taxon>Euglenozoa</taxon>
        <taxon>Kinetoplastea</taxon>
        <taxon>Metakinetoplastina</taxon>
        <taxon>Eubodonida</taxon>
        <taxon>Bodonidae</taxon>
        <taxon>Bodo</taxon>
    </lineage>
</organism>
<gene>
    <name evidence="2" type="ORF">BSAL_24575</name>
</gene>
<reference evidence="3" key="1">
    <citation type="submission" date="2015-09" db="EMBL/GenBank/DDBJ databases">
        <authorList>
            <consortium name="Pathogen Informatics"/>
        </authorList>
    </citation>
    <scope>NUCLEOTIDE SEQUENCE [LARGE SCALE GENOMIC DNA]</scope>
    <source>
        <strain evidence="3">Lake Konstanz</strain>
    </source>
</reference>
<proteinExistence type="predicted"/>
<name>A0A0S4JEL3_BODSA</name>
<accession>A0A0S4JEL3</accession>
<sequence>MSSAEELRAICEEFQQNFSTLSIRYNNLQQEMEAERVSKANQQRLLEASERQCDKAMAGMRELKSELQEAVEYREKYRAAAVTIEHLKGRLETARRSVGDSVVEHDQVTEQLRGQIQDLVQRIEVSTDAKQMTELRCQVRELEERAAILSGQVIEERERHSQQQLSSNCALRELHARNVELEQRYRSMESEVTQMRSAVRRSMDLQNDAAMQREKALLDVRSAHSDATAAQRQVQDAADRLSNLQAKHEKDIDELRAAFDEERVTLMGRLAAAVSERNDAVAARELEEERHSALQRSVQKKISAARETMGEEIDAVHKRLGEERDEKLRTQARLRLLEQQASEFQRSLDAAESKVIQLEQEKTQLRTQAERAVQQEAWFQVEKDHALAQLQAQRTRVEELSVFAKQVEVLTLENDKLKLALQYKDADVADARREAEHVVLQLRSTEETCDKRCMALHKQSKQLKKQLSQEILRSDAQRKKLMSTILAKESQLQSKQRPLADAANTNNRQISPFVPTCEYDALSILRPLDEQAAHLQDQIAALTHHHKPSTDIRPL</sequence>
<dbReference type="VEuPathDB" id="TriTrypDB:BSAL_24575"/>
<dbReference type="EMBL" id="CYKH01001784">
    <property type="protein sequence ID" value="CUG90015.1"/>
    <property type="molecule type" value="Genomic_DNA"/>
</dbReference>
<keyword evidence="3" id="KW-1185">Reference proteome</keyword>
<feature type="coiled-coil region" evidence="1">
    <location>
        <begin position="320"/>
        <end position="375"/>
    </location>
</feature>
<feature type="coiled-coil region" evidence="1">
    <location>
        <begin position="227"/>
        <end position="258"/>
    </location>
</feature>
<dbReference type="OMA" id="ERCATMH"/>
<dbReference type="Proteomes" id="UP000051952">
    <property type="component" value="Unassembled WGS sequence"/>
</dbReference>
<feature type="coiled-coil region" evidence="1">
    <location>
        <begin position="11"/>
        <end position="80"/>
    </location>
</feature>
<evidence type="ECO:0000256" key="1">
    <source>
        <dbReference type="SAM" id="Coils"/>
    </source>
</evidence>
<evidence type="ECO:0000313" key="3">
    <source>
        <dbReference type="Proteomes" id="UP000051952"/>
    </source>
</evidence>
<protein>
    <submittedName>
        <fullName evidence="2">Uncharacterized protein</fullName>
    </submittedName>
</protein>
<feature type="coiled-coil region" evidence="1">
    <location>
        <begin position="125"/>
        <end position="198"/>
    </location>
</feature>
<dbReference type="AlphaFoldDB" id="A0A0S4JEL3"/>